<accession>A0A840YGY9</accession>
<dbReference type="Proteomes" id="UP000580654">
    <property type="component" value="Unassembled WGS sequence"/>
</dbReference>
<dbReference type="EMBL" id="JACIJD010000021">
    <property type="protein sequence ID" value="MBB5695687.1"/>
    <property type="molecule type" value="Genomic_DNA"/>
</dbReference>
<comment type="caution">
    <text evidence="1">The sequence shown here is derived from an EMBL/GenBank/DDBJ whole genome shotgun (WGS) entry which is preliminary data.</text>
</comment>
<keyword evidence="2" id="KW-1185">Reference proteome</keyword>
<dbReference type="AlphaFoldDB" id="A0A840YGY9"/>
<gene>
    <name evidence="1" type="ORF">FHS87_003752</name>
</gene>
<protein>
    <submittedName>
        <fullName evidence="1">Uncharacterized protein</fullName>
    </submittedName>
</protein>
<evidence type="ECO:0000313" key="1">
    <source>
        <dbReference type="EMBL" id="MBB5695687.1"/>
    </source>
</evidence>
<name>A0A840YGY9_9PROT</name>
<evidence type="ECO:0000313" key="2">
    <source>
        <dbReference type="Proteomes" id="UP000580654"/>
    </source>
</evidence>
<organism evidence="1 2">
    <name type="scientific">Muricoccus pecuniae</name>
    <dbReference type="NCBI Taxonomy" id="693023"/>
    <lineage>
        <taxon>Bacteria</taxon>
        <taxon>Pseudomonadati</taxon>
        <taxon>Pseudomonadota</taxon>
        <taxon>Alphaproteobacteria</taxon>
        <taxon>Acetobacterales</taxon>
        <taxon>Roseomonadaceae</taxon>
        <taxon>Muricoccus</taxon>
    </lineage>
</organism>
<sequence length="96" mass="10004">MDSLPNNPAALRLAFRLALLDAVPKGGTLPVRQAALQAARNRLASFLSRSSDTGDLPSALQGIRDRAALAAALEAGFEEAREILAQSAEEGPAPPE</sequence>
<dbReference type="RefSeq" id="WP_184520879.1">
    <property type="nucleotide sequence ID" value="NZ_JACIJD010000021.1"/>
</dbReference>
<proteinExistence type="predicted"/>
<reference evidence="1 2" key="1">
    <citation type="submission" date="2020-08" db="EMBL/GenBank/DDBJ databases">
        <title>Genomic Encyclopedia of Type Strains, Phase IV (KMG-IV): sequencing the most valuable type-strain genomes for metagenomic binning, comparative biology and taxonomic classification.</title>
        <authorList>
            <person name="Goeker M."/>
        </authorList>
    </citation>
    <scope>NUCLEOTIDE SEQUENCE [LARGE SCALE GENOMIC DNA]</scope>
    <source>
        <strain evidence="1 2">DSM 25622</strain>
    </source>
</reference>